<evidence type="ECO:0000256" key="4">
    <source>
        <dbReference type="ARBA" id="ARBA00022643"/>
    </source>
</evidence>
<evidence type="ECO:0000259" key="8">
    <source>
        <dbReference type="Pfam" id="PF00881"/>
    </source>
</evidence>
<name>A0A377FWE5_9BACL</name>
<keyword evidence="3" id="KW-0285">Flavoprotein</keyword>
<dbReference type="InterPro" id="IPR029479">
    <property type="entry name" value="Nitroreductase"/>
</dbReference>
<organism evidence="9 10">
    <name type="scientific">Exiguobacterium aurantiacum</name>
    <dbReference type="NCBI Taxonomy" id="33987"/>
    <lineage>
        <taxon>Bacteria</taxon>
        <taxon>Bacillati</taxon>
        <taxon>Bacillota</taxon>
        <taxon>Bacilli</taxon>
        <taxon>Bacillales</taxon>
        <taxon>Bacillales Family XII. Incertae Sedis</taxon>
        <taxon>Exiguobacterium</taxon>
    </lineage>
</organism>
<evidence type="ECO:0000313" key="9">
    <source>
        <dbReference type="EMBL" id="STO09137.1"/>
    </source>
</evidence>
<dbReference type="EMBL" id="UGGP01000001">
    <property type="protein sequence ID" value="STO09137.1"/>
    <property type="molecule type" value="Genomic_DNA"/>
</dbReference>
<dbReference type="Gene3D" id="3.40.109.10">
    <property type="entry name" value="NADH Oxidase"/>
    <property type="match status" value="1"/>
</dbReference>
<dbReference type="SUPFAM" id="SSF55469">
    <property type="entry name" value="FMN-dependent nitroreductase-like"/>
    <property type="match status" value="1"/>
</dbReference>
<evidence type="ECO:0000256" key="5">
    <source>
        <dbReference type="ARBA" id="ARBA00022857"/>
    </source>
</evidence>
<dbReference type="Proteomes" id="UP000254060">
    <property type="component" value="Unassembled WGS sequence"/>
</dbReference>
<proteinExistence type="inferred from homology"/>
<evidence type="ECO:0000256" key="3">
    <source>
        <dbReference type="ARBA" id="ARBA00022630"/>
    </source>
</evidence>
<dbReference type="RefSeq" id="WP_235263450.1">
    <property type="nucleotide sequence ID" value="NZ_UGGP01000001.1"/>
</dbReference>
<dbReference type="CDD" id="cd02135">
    <property type="entry name" value="YdjA-like"/>
    <property type="match status" value="1"/>
</dbReference>
<evidence type="ECO:0000256" key="7">
    <source>
        <dbReference type="ARBA" id="ARBA00023027"/>
    </source>
</evidence>
<evidence type="ECO:0000256" key="2">
    <source>
        <dbReference type="ARBA" id="ARBA00007118"/>
    </source>
</evidence>
<dbReference type="Pfam" id="PF00881">
    <property type="entry name" value="Nitroreductase"/>
    <property type="match status" value="1"/>
</dbReference>
<dbReference type="InterPro" id="IPR026021">
    <property type="entry name" value="YdjA-like"/>
</dbReference>
<dbReference type="InterPro" id="IPR000415">
    <property type="entry name" value="Nitroreductase-like"/>
</dbReference>
<keyword evidence="6 9" id="KW-0560">Oxidoreductase</keyword>
<reference evidence="9 10" key="1">
    <citation type="submission" date="2018-06" db="EMBL/GenBank/DDBJ databases">
        <authorList>
            <consortium name="Pathogen Informatics"/>
            <person name="Doyle S."/>
        </authorList>
    </citation>
    <scope>NUCLEOTIDE SEQUENCE [LARGE SCALE GENOMIC DNA]</scope>
    <source>
        <strain evidence="9 10">NCTC13163</strain>
    </source>
</reference>
<keyword evidence="5" id="KW-0521">NADP</keyword>
<evidence type="ECO:0000313" key="10">
    <source>
        <dbReference type="Proteomes" id="UP000254060"/>
    </source>
</evidence>
<sequence>MIEKTAGQQLIESRRTIRMFTEGALDTAELYELLTSAHQAPFHNKVEPWNVYLFNGDGKDVLLDALEPAFADGAEAKREKIAGRIRNAAACIYVTTKPFETEKDKKDALLATATFIQNFHLLCSERDIGLVWRTGGIFEDARLQDMIGAEGETFVGLLQLGRFEDVPPTKRRQSIDSCLTIFE</sequence>
<accession>A0A377FWE5</accession>
<protein>
    <submittedName>
        <fullName evidence="9">NAD(P)H nitroreductase ydjA</fullName>
        <ecNumber evidence="9">1.-.-.-</ecNumber>
    </submittedName>
</protein>
<dbReference type="STRING" id="1397694.GCA_000702585_03021"/>
<dbReference type="EC" id="1.-.-.-" evidence="9"/>
<dbReference type="AlphaFoldDB" id="A0A377FWE5"/>
<keyword evidence="4" id="KW-0288">FMN</keyword>
<feature type="domain" description="Nitroreductase" evidence="8">
    <location>
        <begin position="11"/>
        <end position="161"/>
    </location>
</feature>
<dbReference type="PANTHER" id="PTHR43821:SF1">
    <property type="entry name" value="NAD(P)H NITROREDUCTASE YDJA-RELATED"/>
    <property type="match status" value="1"/>
</dbReference>
<keyword evidence="7" id="KW-0520">NAD</keyword>
<evidence type="ECO:0000256" key="6">
    <source>
        <dbReference type="ARBA" id="ARBA00023002"/>
    </source>
</evidence>
<dbReference type="GO" id="GO:0016491">
    <property type="term" value="F:oxidoreductase activity"/>
    <property type="evidence" value="ECO:0007669"/>
    <property type="project" value="UniProtKB-KW"/>
</dbReference>
<dbReference type="InterPro" id="IPR052530">
    <property type="entry name" value="NAD(P)H_nitroreductase"/>
</dbReference>
<comment type="cofactor">
    <cofactor evidence="1">
        <name>FMN</name>
        <dbReference type="ChEBI" id="CHEBI:58210"/>
    </cofactor>
</comment>
<comment type="similarity">
    <text evidence="2">Belongs to the nitroreductase family.</text>
</comment>
<evidence type="ECO:0000256" key="1">
    <source>
        <dbReference type="ARBA" id="ARBA00001917"/>
    </source>
</evidence>
<dbReference type="PANTHER" id="PTHR43821">
    <property type="entry name" value="NAD(P)H NITROREDUCTASE YDJA-RELATED"/>
    <property type="match status" value="1"/>
</dbReference>
<gene>
    <name evidence="9" type="primary">ydjA</name>
    <name evidence="9" type="ORF">NCTC13163_02537</name>
</gene>